<dbReference type="PANTHER" id="PTHR43275">
    <property type="entry name" value="D-MALATE DEHYDROGENASE [DECARBOXYLATING]"/>
    <property type="match status" value="1"/>
</dbReference>
<dbReference type="PANTHER" id="PTHR43275:SF1">
    <property type="entry name" value="D-MALATE DEHYDROGENASE [DECARBOXYLATING]"/>
    <property type="match status" value="1"/>
</dbReference>
<keyword evidence="3" id="KW-0479">Metal-binding</keyword>
<dbReference type="Pfam" id="PF00180">
    <property type="entry name" value="Iso_dh"/>
    <property type="match status" value="1"/>
</dbReference>
<dbReference type="InterPro" id="IPR001453">
    <property type="entry name" value="MoaB/Mog_dom"/>
</dbReference>
<dbReference type="InterPro" id="IPR036425">
    <property type="entry name" value="MoaB/Mog-like_dom_sf"/>
</dbReference>
<dbReference type="CDD" id="cd00885">
    <property type="entry name" value="cinA"/>
    <property type="match status" value="1"/>
</dbReference>
<dbReference type="InterPro" id="IPR024084">
    <property type="entry name" value="IsoPropMal-DH-like_dom"/>
</dbReference>
<dbReference type="Gene3D" id="3.40.718.10">
    <property type="entry name" value="Isopropylmalate Dehydrogenase"/>
    <property type="match status" value="1"/>
</dbReference>
<dbReference type="RefSeq" id="WP_148255685.1">
    <property type="nucleotide sequence ID" value="NZ_CP031844.2"/>
</dbReference>
<evidence type="ECO:0000256" key="1">
    <source>
        <dbReference type="ARBA" id="ARBA00001936"/>
    </source>
</evidence>
<dbReference type="SMART" id="SM01329">
    <property type="entry name" value="Iso_dh"/>
    <property type="match status" value="1"/>
</dbReference>
<dbReference type="SUPFAM" id="SSF53659">
    <property type="entry name" value="Isocitrate/Isopropylmalate dehydrogenase-like"/>
    <property type="match status" value="1"/>
</dbReference>
<keyword evidence="6" id="KW-0464">Manganese</keyword>
<keyword evidence="4" id="KW-0560">Oxidoreductase</keyword>
<evidence type="ECO:0000313" key="10">
    <source>
        <dbReference type="Proteomes" id="UP000321311"/>
    </source>
</evidence>
<organism evidence="9 10">
    <name type="scientific">Bartonella krasnovii</name>
    <dbReference type="NCBI Taxonomy" id="2267275"/>
    <lineage>
        <taxon>Bacteria</taxon>
        <taxon>Pseudomonadati</taxon>
        <taxon>Pseudomonadota</taxon>
        <taxon>Alphaproteobacteria</taxon>
        <taxon>Hyphomicrobiales</taxon>
        <taxon>Bartonellaceae</taxon>
        <taxon>Bartonella</taxon>
    </lineage>
</organism>
<dbReference type="Pfam" id="PF00994">
    <property type="entry name" value="MoCF_biosynth"/>
    <property type="match status" value="1"/>
</dbReference>
<evidence type="ECO:0000256" key="6">
    <source>
        <dbReference type="ARBA" id="ARBA00023211"/>
    </source>
</evidence>
<dbReference type="Proteomes" id="UP000321311">
    <property type="component" value="Chromosome"/>
</dbReference>
<dbReference type="KEGG" id="barn:D1092_07055"/>
<dbReference type="GO" id="GO:0000287">
    <property type="term" value="F:magnesium ion binding"/>
    <property type="evidence" value="ECO:0007669"/>
    <property type="project" value="InterPro"/>
</dbReference>
<comment type="cofactor">
    <cofactor evidence="1">
        <name>Mn(2+)</name>
        <dbReference type="ChEBI" id="CHEBI:29035"/>
    </cofactor>
</comment>
<dbReference type="AlphaFoldDB" id="A0A5B9D307"/>
<dbReference type="GeneID" id="71061893"/>
<evidence type="ECO:0000259" key="8">
    <source>
        <dbReference type="SMART" id="SM01329"/>
    </source>
</evidence>
<dbReference type="InterPro" id="IPR050501">
    <property type="entry name" value="ICDH/IPMDH"/>
</dbReference>
<feature type="domain" description="MoaB/Mog" evidence="7">
    <location>
        <begin position="372"/>
        <end position="538"/>
    </location>
</feature>
<accession>A0A5B9D307</accession>
<protein>
    <submittedName>
        <fullName evidence="9">Isocitrate/isopropylmalate dehydrogenase family protein</fullName>
    </submittedName>
</protein>
<dbReference type="GO" id="GO:0016616">
    <property type="term" value="F:oxidoreductase activity, acting on the CH-OH group of donors, NAD or NADP as acceptor"/>
    <property type="evidence" value="ECO:0007669"/>
    <property type="project" value="InterPro"/>
</dbReference>
<sequence length="724" mass="80607">MKKKVLVLPGDGVGPEICDAALMVLEPFQLPIEFIYGDIGFECWQKTRDAIPQATWQKIAKSDALLLGTVTEKGKEATLEEGAAPLKEQNLSYVSPLLQLRQKLSLFATVCPIRYIIGPKKPFQFCIISEKSEGLCAKLDFRGITPETAAWLQHQNLAKYGLEEAAWSVCLQTRFGLERLFEYAFSYARGRKFKRVTFANKLNVMCESGEFAQEIFEKIAQNYPEIEADIHDVDAVALWITTKPEQFGVIVANNMFGDILSNLAAGMMGGLALAAHAHVGDKMSCFQPAHGSAPQIAGQNKANPSAMLYSVSLLLEHLGFYEEAHQLSQSVDQVIRSGKTLPHDRRGNASPRQMAQAVGNFLTNPVSSYRAVIITVGDELLSGQYLNTNLQDLSQSLEKRNIQVTRHFVCADQLQQISETIISCLGQEDLIIISGGLGPTSDDKTRDGVAQAVRKPLVHHEDVWQIIKGQLERLKITPDKNNARQALFPQTATVLDNPTGTAPGFFLSSDDSTLVVLPGPPSQALALLEDYLQQNEKKYSSQSRATYAWTLIGIDESTLAHWVDHHFANEPFERHFLWKSPYVLVQLVGQSSTPLAPPLIEEFEHHFRPHLVGREVTTAGQQLAKYAQIQWLIDDPHLLKYFQTPETSPQNIPQIEVAVSLSPSIELLESQQESLGHATITVQMKGYDDDHLTFPYTRPLLGVVLQEYAAWLILKRVLQTKNSQ</sequence>
<reference evidence="10" key="1">
    <citation type="submission" date="2019-07" db="EMBL/GenBank/DDBJ databases">
        <title>Bartonella kosoyii sp. nov. and Bartonella krasnovii sp. nov., two novel members of the Bartonella elizabethae complex sensu lato, isolated from black rats and wild desert rodent-fleas.</title>
        <authorList>
            <person name="Gutierrez R."/>
            <person name="Shalit T."/>
            <person name="Markus B."/>
            <person name="Yuan C."/>
            <person name="Nachum-Biala Y."/>
            <person name="Elad D."/>
            <person name="Harrus S."/>
        </authorList>
    </citation>
    <scope>NUCLEOTIDE SEQUENCE [LARGE SCALE GENOMIC DNA]</scope>
    <source>
        <strain evidence="10">OE 1-1</strain>
    </source>
</reference>
<name>A0A5B9D307_9HYPH</name>
<dbReference type="PROSITE" id="PS00470">
    <property type="entry name" value="IDH_IMDH"/>
    <property type="match status" value="1"/>
</dbReference>
<evidence type="ECO:0000256" key="5">
    <source>
        <dbReference type="ARBA" id="ARBA00023027"/>
    </source>
</evidence>
<dbReference type="Gene3D" id="3.40.980.10">
    <property type="entry name" value="MoaB/Mog-like domain"/>
    <property type="match status" value="1"/>
</dbReference>
<proteinExistence type="predicted"/>
<evidence type="ECO:0000256" key="3">
    <source>
        <dbReference type="ARBA" id="ARBA00022723"/>
    </source>
</evidence>
<gene>
    <name evidence="9" type="ORF">D1092_07055</name>
</gene>
<keyword evidence="5" id="KW-0520">NAD</keyword>
<feature type="domain" description="Isopropylmalate dehydrogenase-like" evidence="8">
    <location>
        <begin position="4"/>
        <end position="358"/>
    </location>
</feature>
<dbReference type="EMBL" id="CP031844">
    <property type="protein sequence ID" value="QEE12709.1"/>
    <property type="molecule type" value="Genomic_DNA"/>
</dbReference>
<comment type="cofactor">
    <cofactor evidence="2">
        <name>Mg(2+)</name>
        <dbReference type="ChEBI" id="CHEBI:18420"/>
    </cofactor>
</comment>
<dbReference type="InterPro" id="IPR019818">
    <property type="entry name" value="IsoCit/isopropylmalate_DH_CS"/>
</dbReference>
<evidence type="ECO:0000313" key="9">
    <source>
        <dbReference type="EMBL" id="QEE12709.1"/>
    </source>
</evidence>
<dbReference type="OrthoDB" id="9767905at2"/>
<evidence type="ECO:0000256" key="4">
    <source>
        <dbReference type="ARBA" id="ARBA00023002"/>
    </source>
</evidence>
<dbReference type="SMART" id="SM00852">
    <property type="entry name" value="MoCF_biosynth"/>
    <property type="match status" value="1"/>
</dbReference>
<dbReference type="GO" id="GO:0051287">
    <property type="term" value="F:NAD binding"/>
    <property type="evidence" value="ECO:0007669"/>
    <property type="project" value="InterPro"/>
</dbReference>
<evidence type="ECO:0000259" key="7">
    <source>
        <dbReference type="SMART" id="SM00852"/>
    </source>
</evidence>
<evidence type="ECO:0000256" key="2">
    <source>
        <dbReference type="ARBA" id="ARBA00001946"/>
    </source>
</evidence>
<dbReference type="SUPFAM" id="SSF53218">
    <property type="entry name" value="Molybdenum cofactor biosynthesis proteins"/>
    <property type="match status" value="1"/>
</dbReference>